<organism evidence="6 7">
    <name type="scientific">Chthoniobacter flavus Ellin428</name>
    <dbReference type="NCBI Taxonomy" id="497964"/>
    <lineage>
        <taxon>Bacteria</taxon>
        <taxon>Pseudomonadati</taxon>
        <taxon>Verrucomicrobiota</taxon>
        <taxon>Spartobacteria</taxon>
        <taxon>Chthoniobacterales</taxon>
        <taxon>Chthoniobacteraceae</taxon>
        <taxon>Chthoniobacter</taxon>
    </lineage>
</organism>
<dbReference type="AlphaFoldDB" id="B4DCH1"/>
<dbReference type="Proteomes" id="UP000005824">
    <property type="component" value="Unassembled WGS sequence"/>
</dbReference>
<dbReference type="GO" id="GO:0016020">
    <property type="term" value="C:membrane"/>
    <property type="evidence" value="ECO:0007669"/>
    <property type="project" value="UniProtKB-SubCell"/>
</dbReference>
<protein>
    <recommendedName>
        <fullName evidence="5">Ammonium transporter AmtB-like domain-containing protein</fullName>
    </recommendedName>
</protein>
<proteinExistence type="predicted"/>
<keyword evidence="2" id="KW-0812">Transmembrane</keyword>
<keyword evidence="7" id="KW-1185">Reference proteome</keyword>
<evidence type="ECO:0000256" key="3">
    <source>
        <dbReference type="ARBA" id="ARBA00022989"/>
    </source>
</evidence>
<dbReference type="GO" id="GO:0008519">
    <property type="term" value="F:ammonium channel activity"/>
    <property type="evidence" value="ECO:0007669"/>
    <property type="project" value="InterPro"/>
</dbReference>
<evidence type="ECO:0000313" key="7">
    <source>
        <dbReference type="Proteomes" id="UP000005824"/>
    </source>
</evidence>
<dbReference type="RefSeq" id="WP_006983929.1">
    <property type="nucleotide sequence ID" value="NZ_ABVL01000050.1"/>
</dbReference>
<evidence type="ECO:0000313" key="6">
    <source>
        <dbReference type="EMBL" id="EDY15847.1"/>
    </source>
</evidence>
<feature type="domain" description="Ammonium transporter AmtB-like" evidence="5">
    <location>
        <begin position="4"/>
        <end position="79"/>
    </location>
</feature>
<dbReference type="STRING" id="497964.CfE428DRAFT_6612"/>
<accession>B4DCH1</accession>
<keyword evidence="4" id="KW-0472">Membrane</keyword>
<sequence>MVFVKGAIGYDDALDTFGVHAVGGTTGAIITGILAVPAKLADGKVNPDAVNPNLAANVDKFIHSGTLVVQQVAAVAISLVEDRAFSSVAALPRCVLCV</sequence>
<keyword evidence="3" id="KW-1133">Transmembrane helix</keyword>
<dbReference type="EMBL" id="ABVL01000050">
    <property type="protein sequence ID" value="EDY15847.1"/>
    <property type="molecule type" value="Genomic_DNA"/>
</dbReference>
<evidence type="ECO:0000259" key="5">
    <source>
        <dbReference type="Pfam" id="PF00909"/>
    </source>
</evidence>
<reference evidence="6 7" key="1">
    <citation type="journal article" date="2011" name="J. Bacteriol.">
        <title>Genome sequence of Chthoniobacter flavus Ellin428, an aerobic heterotrophic soil bacterium.</title>
        <authorList>
            <person name="Kant R."/>
            <person name="van Passel M.W."/>
            <person name="Palva A."/>
            <person name="Lucas S."/>
            <person name="Lapidus A."/>
            <person name="Glavina Del Rio T."/>
            <person name="Dalin E."/>
            <person name="Tice H."/>
            <person name="Bruce D."/>
            <person name="Goodwin L."/>
            <person name="Pitluck S."/>
            <person name="Larimer F.W."/>
            <person name="Land M.L."/>
            <person name="Hauser L."/>
            <person name="Sangwan P."/>
            <person name="de Vos W.M."/>
            <person name="Janssen P.H."/>
            <person name="Smidt H."/>
        </authorList>
    </citation>
    <scope>NUCLEOTIDE SEQUENCE [LARGE SCALE GENOMIC DNA]</scope>
    <source>
        <strain evidence="6 7">Ellin428</strain>
    </source>
</reference>
<evidence type="ECO:0000256" key="1">
    <source>
        <dbReference type="ARBA" id="ARBA00004141"/>
    </source>
</evidence>
<evidence type="ECO:0000256" key="4">
    <source>
        <dbReference type="ARBA" id="ARBA00023136"/>
    </source>
</evidence>
<dbReference type="Pfam" id="PF00909">
    <property type="entry name" value="Ammonium_transp"/>
    <property type="match status" value="1"/>
</dbReference>
<dbReference type="InterPro" id="IPR029020">
    <property type="entry name" value="Ammonium/urea_transptr"/>
</dbReference>
<dbReference type="Gene3D" id="1.10.3430.10">
    <property type="entry name" value="Ammonium transporter AmtB like domains"/>
    <property type="match status" value="1"/>
</dbReference>
<dbReference type="InParanoid" id="B4DCH1"/>
<gene>
    <name evidence="6" type="ORF">CfE428DRAFT_6612</name>
</gene>
<comment type="subcellular location">
    <subcellularLocation>
        <location evidence="1">Membrane</location>
        <topology evidence="1">Multi-pass membrane protein</topology>
    </subcellularLocation>
</comment>
<comment type="caution">
    <text evidence="6">The sequence shown here is derived from an EMBL/GenBank/DDBJ whole genome shotgun (WGS) entry which is preliminary data.</text>
</comment>
<dbReference type="InterPro" id="IPR024041">
    <property type="entry name" value="NH4_transpt_AmtB-like_dom"/>
</dbReference>
<dbReference type="SUPFAM" id="SSF111352">
    <property type="entry name" value="Ammonium transporter"/>
    <property type="match status" value="1"/>
</dbReference>
<evidence type="ECO:0000256" key="2">
    <source>
        <dbReference type="ARBA" id="ARBA00022692"/>
    </source>
</evidence>
<name>B4DCH1_9BACT</name>